<dbReference type="InterPro" id="IPR038770">
    <property type="entry name" value="Na+/solute_symporter_sf"/>
</dbReference>
<evidence type="ECO:0000256" key="4">
    <source>
        <dbReference type="ARBA" id="ARBA00022692"/>
    </source>
</evidence>
<feature type="transmembrane region" description="Helical" evidence="7">
    <location>
        <begin position="161"/>
        <end position="184"/>
    </location>
</feature>
<comment type="caution">
    <text evidence="10">The sequence shown here is derived from an EMBL/GenBank/DDBJ whole genome shotgun (WGS) entry which is preliminary data.</text>
</comment>
<dbReference type="InterPro" id="IPR036291">
    <property type="entry name" value="NAD(P)-bd_dom_sf"/>
</dbReference>
<dbReference type="PANTHER" id="PTHR42751:SF3">
    <property type="entry name" value="SODIUM_GLUTAMATE SYMPORTER"/>
    <property type="match status" value="1"/>
</dbReference>
<dbReference type="GO" id="GO:1902600">
    <property type="term" value="P:proton transmembrane transport"/>
    <property type="evidence" value="ECO:0007669"/>
    <property type="project" value="InterPro"/>
</dbReference>
<keyword evidence="6 7" id="KW-0472">Membrane</keyword>
<dbReference type="Gene3D" id="1.20.1530.20">
    <property type="match status" value="1"/>
</dbReference>
<feature type="transmembrane region" description="Helical" evidence="7">
    <location>
        <begin position="341"/>
        <end position="363"/>
    </location>
</feature>
<dbReference type="RefSeq" id="WP_150079679.1">
    <property type="nucleotide sequence ID" value="NZ_VWOX01000026.1"/>
</dbReference>
<feature type="transmembrane region" description="Helical" evidence="7">
    <location>
        <begin position="69"/>
        <end position="89"/>
    </location>
</feature>
<evidence type="ECO:0000259" key="8">
    <source>
        <dbReference type="Pfam" id="PF00999"/>
    </source>
</evidence>
<dbReference type="EMBL" id="VWOX01000026">
    <property type="protein sequence ID" value="KAA5538771.1"/>
    <property type="molecule type" value="Genomic_DNA"/>
</dbReference>
<feature type="transmembrane region" description="Helical" evidence="7">
    <location>
        <begin position="235"/>
        <end position="252"/>
    </location>
</feature>
<feature type="transmembrane region" description="Helical" evidence="7">
    <location>
        <begin position="127"/>
        <end position="149"/>
    </location>
</feature>
<evidence type="ECO:0000256" key="2">
    <source>
        <dbReference type="ARBA" id="ARBA00005551"/>
    </source>
</evidence>
<comment type="subcellular location">
    <subcellularLocation>
        <location evidence="1">Membrane</location>
        <topology evidence="1">Multi-pass membrane protein</topology>
    </subcellularLocation>
</comment>
<feature type="transmembrane region" description="Helical" evidence="7">
    <location>
        <begin position="196"/>
        <end position="214"/>
    </location>
</feature>
<keyword evidence="5 7" id="KW-1133">Transmembrane helix</keyword>
<evidence type="ECO:0000313" key="11">
    <source>
        <dbReference type="Proteomes" id="UP000324479"/>
    </source>
</evidence>
<dbReference type="Gene3D" id="3.40.50.720">
    <property type="entry name" value="NAD(P)-binding Rossmann-like Domain"/>
    <property type="match status" value="1"/>
</dbReference>
<evidence type="ECO:0000256" key="3">
    <source>
        <dbReference type="ARBA" id="ARBA00022448"/>
    </source>
</evidence>
<keyword evidence="3" id="KW-0813">Transport</keyword>
<evidence type="ECO:0000256" key="1">
    <source>
        <dbReference type="ARBA" id="ARBA00004141"/>
    </source>
</evidence>
<gene>
    <name evidence="10" type="ORF">FYK55_26600</name>
</gene>
<protein>
    <submittedName>
        <fullName evidence="10">Sodium:proton exchanger</fullName>
    </submittedName>
</protein>
<evidence type="ECO:0000256" key="7">
    <source>
        <dbReference type="SAM" id="Phobius"/>
    </source>
</evidence>
<dbReference type="Proteomes" id="UP000324479">
    <property type="component" value="Unassembled WGS sequence"/>
</dbReference>
<dbReference type="PANTHER" id="PTHR42751">
    <property type="entry name" value="SODIUM/HYDROGEN EXCHANGER FAMILY/TRKA DOMAIN PROTEIN"/>
    <property type="match status" value="1"/>
</dbReference>
<dbReference type="GO" id="GO:0006813">
    <property type="term" value="P:potassium ion transport"/>
    <property type="evidence" value="ECO:0007669"/>
    <property type="project" value="InterPro"/>
</dbReference>
<dbReference type="InterPro" id="IPR006153">
    <property type="entry name" value="Cation/H_exchanger_TM"/>
</dbReference>
<accession>A0A5M6CUA5</accession>
<evidence type="ECO:0000256" key="5">
    <source>
        <dbReference type="ARBA" id="ARBA00022989"/>
    </source>
</evidence>
<dbReference type="Pfam" id="PF02254">
    <property type="entry name" value="TrkA_N"/>
    <property type="match status" value="1"/>
</dbReference>
<dbReference type="GO" id="GO:0016020">
    <property type="term" value="C:membrane"/>
    <property type="evidence" value="ECO:0007669"/>
    <property type="project" value="UniProtKB-SubCell"/>
</dbReference>
<feature type="transmembrane region" description="Helical" evidence="7">
    <location>
        <begin position="375"/>
        <end position="394"/>
    </location>
</feature>
<dbReference type="InterPro" id="IPR003148">
    <property type="entry name" value="RCK_N"/>
</dbReference>
<name>A0A5M6CUA5_9BACT</name>
<feature type="transmembrane region" description="Helical" evidence="7">
    <location>
        <begin position="308"/>
        <end position="329"/>
    </location>
</feature>
<dbReference type="AlphaFoldDB" id="A0A5M6CUA5"/>
<feature type="domain" description="RCK N-terminal" evidence="9">
    <location>
        <begin position="437"/>
        <end position="551"/>
    </location>
</feature>
<keyword evidence="11" id="KW-1185">Reference proteome</keyword>
<dbReference type="Pfam" id="PF00999">
    <property type="entry name" value="Na_H_Exchanger"/>
    <property type="match status" value="1"/>
</dbReference>
<feature type="transmembrane region" description="Helical" evidence="7">
    <location>
        <begin position="258"/>
        <end position="276"/>
    </location>
</feature>
<feature type="transmembrane region" description="Helical" evidence="7">
    <location>
        <begin position="283"/>
        <end position="302"/>
    </location>
</feature>
<proteinExistence type="inferred from homology"/>
<comment type="similarity">
    <text evidence="2">Belongs to the monovalent cation:proton antiporter 2 (CPA2) transporter (TC 2.A.37) family.</text>
</comment>
<keyword evidence="4 7" id="KW-0812">Transmembrane</keyword>
<feature type="domain" description="Cation/H+ exchanger transmembrane" evidence="8">
    <location>
        <begin position="30"/>
        <end position="393"/>
    </location>
</feature>
<feature type="transmembrane region" description="Helical" evidence="7">
    <location>
        <begin position="101"/>
        <end position="121"/>
    </location>
</feature>
<evidence type="ECO:0000259" key="9">
    <source>
        <dbReference type="Pfam" id="PF02254"/>
    </source>
</evidence>
<organism evidence="10 11">
    <name type="scientific">Roseiconus nitratireducens</name>
    <dbReference type="NCBI Taxonomy" id="2605748"/>
    <lineage>
        <taxon>Bacteria</taxon>
        <taxon>Pseudomonadati</taxon>
        <taxon>Planctomycetota</taxon>
        <taxon>Planctomycetia</taxon>
        <taxon>Pirellulales</taxon>
        <taxon>Pirellulaceae</taxon>
        <taxon>Roseiconus</taxon>
    </lineage>
</organism>
<reference evidence="10 11" key="1">
    <citation type="submission" date="2019-08" db="EMBL/GenBank/DDBJ databases">
        <authorList>
            <person name="Dhanesh K."/>
            <person name="Kumar G."/>
            <person name="Sasikala C."/>
            <person name="Venkata Ramana C."/>
        </authorList>
    </citation>
    <scope>NUCLEOTIDE SEQUENCE [LARGE SCALE GENOMIC DNA]</scope>
    <source>
        <strain evidence="10 11">JC645</strain>
    </source>
</reference>
<dbReference type="GO" id="GO:0015297">
    <property type="term" value="F:antiporter activity"/>
    <property type="evidence" value="ECO:0007669"/>
    <property type="project" value="InterPro"/>
</dbReference>
<dbReference type="SUPFAM" id="SSF51735">
    <property type="entry name" value="NAD(P)-binding Rossmann-fold domains"/>
    <property type="match status" value="1"/>
</dbReference>
<evidence type="ECO:0000256" key="6">
    <source>
        <dbReference type="ARBA" id="ARBA00023136"/>
    </source>
</evidence>
<feature type="transmembrane region" description="Helical" evidence="7">
    <location>
        <begin position="44"/>
        <end position="63"/>
    </location>
</feature>
<feature type="transmembrane region" description="Helical" evidence="7">
    <location>
        <begin position="16"/>
        <end position="37"/>
    </location>
</feature>
<evidence type="ECO:0000313" key="10">
    <source>
        <dbReference type="EMBL" id="KAA5538771.1"/>
    </source>
</evidence>
<sequence>MTALLLLPLAVAQQEVWHGLLEVLLLLGAAMILGSLAERLRQSAIVGYLIAGSIIGPGALGWVSNQQSIFGIAELGVALLLFAIGLEFSPKRLMDLGKVPLLAGALQVLFTLVGGAAIVWLCGLPLPSALVIGAMVALSSTACVLRILSDRAEIDSPYGRISLGILLVQDIAVVPLMLLVTILSDGGSPWMIVRQMAVALVSAALLIIAFYGLFNHVAPRLLSLKSWQRNRDLPILLAVVMAMGSAWVAHWLGLSPALGAFVAGVLLAVSPFAVQIRADIEPVKTILVTLFFAAVGMFGDVAWLLQNLGLVCGVVLAIVIGKGSVTALATRLSGGQPQFAIASAFCLAQVGEFSFVLATIARGLGDEAGLLSDTAFRAIISATIISLLITPYLISMAPHAGARLAQLGRKSATPNPLAIATDVDDTDTHASIGREAIFVVGFGPAGQRASEDLIESMKDRLVVVDINSDNVAIARRYGLEAHIGDATQTEILEHARISRAAIVIITVPSPLTGRKLVHLIRYHAPDAMIFARARYHIHRWQLVQAGAHVVVDEEDRVGHQLAEDVQAALRQQGGE</sequence>